<feature type="compositionally biased region" description="Basic and acidic residues" evidence="5">
    <location>
        <begin position="290"/>
        <end position="303"/>
    </location>
</feature>
<protein>
    <recommendedName>
        <fullName evidence="6">C2H2-type domain-containing protein</fullName>
    </recommendedName>
</protein>
<feature type="compositionally biased region" description="Low complexity" evidence="5">
    <location>
        <begin position="208"/>
        <end position="220"/>
    </location>
</feature>
<organism evidence="7 8">
    <name type="scientific">Lentinula lateritia</name>
    <dbReference type="NCBI Taxonomy" id="40482"/>
    <lineage>
        <taxon>Eukaryota</taxon>
        <taxon>Fungi</taxon>
        <taxon>Dikarya</taxon>
        <taxon>Basidiomycota</taxon>
        <taxon>Agaricomycotina</taxon>
        <taxon>Agaricomycetes</taxon>
        <taxon>Agaricomycetidae</taxon>
        <taxon>Agaricales</taxon>
        <taxon>Marasmiineae</taxon>
        <taxon>Omphalotaceae</taxon>
        <taxon>Lentinula</taxon>
    </lineage>
</organism>
<feature type="region of interest" description="Disordered" evidence="5">
    <location>
        <begin position="159"/>
        <end position="182"/>
    </location>
</feature>
<feature type="compositionally biased region" description="Polar residues" evidence="5">
    <location>
        <begin position="352"/>
        <end position="362"/>
    </location>
</feature>
<evidence type="ECO:0000256" key="3">
    <source>
        <dbReference type="ARBA" id="ARBA00022833"/>
    </source>
</evidence>
<keyword evidence="2 4" id="KW-0863">Zinc-finger</keyword>
<dbReference type="Proteomes" id="UP001150238">
    <property type="component" value="Unassembled WGS sequence"/>
</dbReference>
<feature type="domain" description="C2H2-type" evidence="6">
    <location>
        <begin position="450"/>
        <end position="479"/>
    </location>
</feature>
<comment type="caution">
    <text evidence="7">The sequence shown here is derived from an EMBL/GenBank/DDBJ whole genome shotgun (WGS) entry which is preliminary data.</text>
</comment>
<reference evidence="7" key="2">
    <citation type="journal article" date="2023" name="Proc. Natl. Acad. Sci. U.S.A.">
        <title>A global phylogenomic analysis of the shiitake genus Lentinula.</title>
        <authorList>
            <person name="Sierra-Patev S."/>
            <person name="Min B."/>
            <person name="Naranjo-Ortiz M."/>
            <person name="Looney B."/>
            <person name="Konkel Z."/>
            <person name="Slot J.C."/>
            <person name="Sakamoto Y."/>
            <person name="Steenwyk J.L."/>
            <person name="Rokas A."/>
            <person name="Carro J."/>
            <person name="Camarero S."/>
            <person name="Ferreira P."/>
            <person name="Molpeceres G."/>
            <person name="Ruiz-Duenas F.J."/>
            <person name="Serrano A."/>
            <person name="Henrissat B."/>
            <person name="Drula E."/>
            <person name="Hughes K.W."/>
            <person name="Mata J.L."/>
            <person name="Ishikawa N.K."/>
            <person name="Vargas-Isla R."/>
            <person name="Ushijima S."/>
            <person name="Smith C.A."/>
            <person name="Donoghue J."/>
            <person name="Ahrendt S."/>
            <person name="Andreopoulos W."/>
            <person name="He G."/>
            <person name="LaButti K."/>
            <person name="Lipzen A."/>
            <person name="Ng V."/>
            <person name="Riley R."/>
            <person name="Sandor L."/>
            <person name="Barry K."/>
            <person name="Martinez A.T."/>
            <person name="Xiao Y."/>
            <person name="Gibbons J.G."/>
            <person name="Terashima K."/>
            <person name="Grigoriev I.V."/>
            <person name="Hibbett D."/>
        </authorList>
    </citation>
    <scope>NUCLEOTIDE SEQUENCE</scope>
    <source>
        <strain evidence="7">Sp2 HRB7682 ss15</strain>
    </source>
</reference>
<dbReference type="Gene3D" id="3.30.160.60">
    <property type="entry name" value="Classic Zinc Finger"/>
    <property type="match status" value="1"/>
</dbReference>
<evidence type="ECO:0000256" key="1">
    <source>
        <dbReference type="ARBA" id="ARBA00022723"/>
    </source>
</evidence>
<dbReference type="GO" id="GO:0000981">
    <property type="term" value="F:DNA-binding transcription factor activity, RNA polymerase II-specific"/>
    <property type="evidence" value="ECO:0007669"/>
    <property type="project" value="TreeGrafter"/>
</dbReference>
<sequence>MKSNLVVLMRTPREALAVEGEPTDAGLGQLLTFPPVSEPTSMVQAGLFGPAIPYPAQTVPEVSSFAISPTPTVLPWDTNLLFQGSYHLPVSLNLDSSFDSVQVSGESDSLLRFSNARKLLTSNVLTNSSQFNPTQFVAHSPHFDSIVSHGDSSYVAHSAVASSDTDHQSPLTNSSPSYQFEPPHLRTYTATTQCQSEIPSANRWSGYSSPTSVPSSVSESPTLYTPSLLPYARYGLPFAEPSVAYNVSTPSPASANVEAVYPVQRSANIDTGFFPSTHERQRTRLNRLSPTDRREQRKSHDVSRFSSRSSSTHVHDQSRSPEIVGWSSTPSYVAQQKDHGLRRAFSGPQETIQSNAASSGSSFLPRPRPQIHRGGRFSDSHITVAPPTHDDSGILAISKAKMWTLAQDTPTFDVDDDAFDSSETVSPKKQVASDALVTAATGRRKNEAAFHCEFPGCEATFTAKHNLHNHLNSHFGIKSFRCPQCLRDFGTPHVLRRHQLICKGKKRFPPPRQPG</sequence>
<feature type="compositionally biased region" description="Polar residues" evidence="5">
    <location>
        <begin position="168"/>
        <end position="178"/>
    </location>
</feature>
<reference evidence="7" key="1">
    <citation type="submission" date="2022-08" db="EMBL/GenBank/DDBJ databases">
        <authorList>
            <consortium name="DOE Joint Genome Institute"/>
            <person name="Min B."/>
            <person name="Riley R."/>
            <person name="Sierra-Patev S."/>
            <person name="Naranjo-Ortiz M."/>
            <person name="Looney B."/>
            <person name="Konkel Z."/>
            <person name="Slot J.C."/>
            <person name="Sakamoto Y."/>
            <person name="Steenwyk J.L."/>
            <person name="Rokas A."/>
            <person name="Carro J."/>
            <person name="Camarero S."/>
            <person name="Ferreira P."/>
            <person name="Molpeceres G."/>
            <person name="Ruiz-Duenas F.J."/>
            <person name="Serrano A."/>
            <person name="Henrissat B."/>
            <person name="Drula E."/>
            <person name="Hughes K.W."/>
            <person name="Mata J.L."/>
            <person name="Ishikawa N.K."/>
            <person name="Vargas-Isla R."/>
            <person name="Ushijima S."/>
            <person name="Smith C.A."/>
            <person name="Ahrendt S."/>
            <person name="Andreopoulos W."/>
            <person name="He G."/>
            <person name="Labutti K."/>
            <person name="Lipzen A."/>
            <person name="Ng V."/>
            <person name="Sandor L."/>
            <person name="Barry K."/>
            <person name="Martinez A.T."/>
            <person name="Xiao Y."/>
            <person name="Gibbons J.G."/>
            <person name="Terashima K."/>
            <person name="Hibbett D.S."/>
            <person name="Grigoriev I.V."/>
        </authorList>
    </citation>
    <scope>NUCLEOTIDE SEQUENCE</scope>
    <source>
        <strain evidence="7">Sp2 HRB7682 ss15</strain>
    </source>
</reference>
<feature type="region of interest" description="Disordered" evidence="5">
    <location>
        <begin position="352"/>
        <end position="385"/>
    </location>
</feature>
<evidence type="ECO:0000259" key="6">
    <source>
        <dbReference type="PROSITE" id="PS50157"/>
    </source>
</evidence>
<evidence type="ECO:0000313" key="7">
    <source>
        <dbReference type="EMBL" id="KAJ4468593.1"/>
    </source>
</evidence>
<dbReference type="PANTHER" id="PTHR23235:SF120">
    <property type="entry name" value="KRUPPEL-LIKE FACTOR 15"/>
    <property type="match status" value="1"/>
</dbReference>
<accession>A0A9W8ZWZ5</accession>
<name>A0A9W8ZWZ5_9AGAR</name>
<feature type="region of interest" description="Disordered" evidence="5">
    <location>
        <begin position="270"/>
        <end position="328"/>
    </location>
</feature>
<dbReference type="PROSITE" id="PS50157">
    <property type="entry name" value="ZINC_FINGER_C2H2_2"/>
    <property type="match status" value="2"/>
</dbReference>
<keyword evidence="3" id="KW-0862">Zinc</keyword>
<evidence type="ECO:0000313" key="8">
    <source>
        <dbReference type="Proteomes" id="UP001150238"/>
    </source>
</evidence>
<proteinExistence type="predicted"/>
<feature type="domain" description="C2H2-type" evidence="6">
    <location>
        <begin position="480"/>
        <end position="507"/>
    </location>
</feature>
<dbReference type="GO" id="GO:0008270">
    <property type="term" value="F:zinc ion binding"/>
    <property type="evidence" value="ECO:0007669"/>
    <property type="project" value="UniProtKB-KW"/>
</dbReference>
<evidence type="ECO:0000256" key="2">
    <source>
        <dbReference type="ARBA" id="ARBA00022771"/>
    </source>
</evidence>
<keyword evidence="1" id="KW-0479">Metal-binding</keyword>
<dbReference type="EMBL" id="JANVFS010000037">
    <property type="protein sequence ID" value="KAJ4468593.1"/>
    <property type="molecule type" value="Genomic_DNA"/>
</dbReference>
<gene>
    <name evidence="7" type="ORF">C8J55DRAFT_524466</name>
</gene>
<evidence type="ECO:0000256" key="4">
    <source>
        <dbReference type="PROSITE-ProRule" id="PRU00042"/>
    </source>
</evidence>
<dbReference type="PANTHER" id="PTHR23235">
    <property type="entry name" value="KRUEPPEL-LIKE TRANSCRIPTION FACTOR"/>
    <property type="match status" value="1"/>
</dbReference>
<dbReference type="GO" id="GO:0000978">
    <property type="term" value="F:RNA polymerase II cis-regulatory region sequence-specific DNA binding"/>
    <property type="evidence" value="ECO:0007669"/>
    <property type="project" value="TreeGrafter"/>
</dbReference>
<dbReference type="InterPro" id="IPR013087">
    <property type="entry name" value="Znf_C2H2_type"/>
</dbReference>
<dbReference type="AlphaFoldDB" id="A0A9W8ZWZ5"/>
<dbReference type="SMART" id="SM00355">
    <property type="entry name" value="ZnF_C2H2"/>
    <property type="match status" value="2"/>
</dbReference>
<evidence type="ECO:0000256" key="5">
    <source>
        <dbReference type="SAM" id="MobiDB-lite"/>
    </source>
</evidence>
<dbReference type="PROSITE" id="PS00028">
    <property type="entry name" value="ZINC_FINGER_C2H2_1"/>
    <property type="match status" value="1"/>
</dbReference>
<dbReference type="InterPro" id="IPR036236">
    <property type="entry name" value="Znf_C2H2_sf"/>
</dbReference>
<dbReference type="SUPFAM" id="SSF57667">
    <property type="entry name" value="beta-beta-alpha zinc fingers"/>
    <property type="match status" value="1"/>
</dbReference>
<feature type="region of interest" description="Disordered" evidence="5">
    <location>
        <begin position="200"/>
        <end position="220"/>
    </location>
</feature>